<comment type="similarity">
    <text evidence="1">Belongs to the 4-hydroxybenzoyl-CoA thioesterase family.</text>
</comment>
<comment type="caution">
    <text evidence="3">The sequence shown here is derived from an EMBL/GenBank/DDBJ whole genome shotgun (WGS) entry which is preliminary data.</text>
</comment>
<dbReference type="InterPro" id="IPR050563">
    <property type="entry name" value="4-hydroxybenzoyl-CoA_TE"/>
</dbReference>
<dbReference type="InterPro" id="IPR029069">
    <property type="entry name" value="HotDog_dom_sf"/>
</dbReference>
<dbReference type="PANTHER" id="PTHR31793:SF27">
    <property type="entry name" value="NOVEL THIOESTERASE SUPERFAMILY DOMAIN AND SAPOSIN A-TYPE DOMAIN CONTAINING PROTEIN (0610012H03RIK)"/>
    <property type="match status" value="1"/>
</dbReference>
<dbReference type="Gene3D" id="3.10.129.10">
    <property type="entry name" value="Hotdog Thioesterase"/>
    <property type="match status" value="1"/>
</dbReference>
<dbReference type="SUPFAM" id="SSF54637">
    <property type="entry name" value="Thioesterase/thiol ester dehydrase-isomerase"/>
    <property type="match status" value="1"/>
</dbReference>
<evidence type="ECO:0000256" key="1">
    <source>
        <dbReference type="ARBA" id="ARBA00005953"/>
    </source>
</evidence>
<keyword evidence="4" id="KW-1185">Reference proteome</keyword>
<reference evidence="3 4" key="1">
    <citation type="submission" date="2019-10" db="EMBL/GenBank/DDBJ databases">
        <title>Genome sequence of Phaeocystidibacter marisrubri JCM30614 (type strain).</title>
        <authorList>
            <person name="Bowman J.P."/>
        </authorList>
    </citation>
    <scope>NUCLEOTIDE SEQUENCE [LARGE SCALE GENOMIC DNA]</scope>
    <source>
        <strain evidence="3 4">JCM 30614</strain>
    </source>
</reference>
<accession>A0A6L3ZM23</accession>
<dbReference type="RefSeq" id="WP_151692909.1">
    <property type="nucleotide sequence ID" value="NZ_BMGX01000002.1"/>
</dbReference>
<dbReference type="GO" id="GO:0047617">
    <property type="term" value="F:fatty acyl-CoA hydrolase activity"/>
    <property type="evidence" value="ECO:0007669"/>
    <property type="project" value="TreeGrafter"/>
</dbReference>
<evidence type="ECO:0000313" key="4">
    <source>
        <dbReference type="Proteomes" id="UP000484164"/>
    </source>
</evidence>
<dbReference type="Proteomes" id="UP000484164">
    <property type="component" value="Unassembled WGS sequence"/>
</dbReference>
<dbReference type="AlphaFoldDB" id="A0A6L3ZM23"/>
<dbReference type="OrthoDB" id="760345at2"/>
<evidence type="ECO:0000313" key="3">
    <source>
        <dbReference type="EMBL" id="KAB2818220.1"/>
    </source>
</evidence>
<dbReference type="CDD" id="cd00586">
    <property type="entry name" value="4HBT"/>
    <property type="match status" value="1"/>
</dbReference>
<proteinExistence type="inferred from homology"/>
<name>A0A6L3ZM23_9FLAO</name>
<protein>
    <submittedName>
        <fullName evidence="3">Thioesterase</fullName>
    </submittedName>
</protein>
<gene>
    <name evidence="3" type="ORF">F8C82_03345</name>
</gene>
<dbReference type="PANTHER" id="PTHR31793">
    <property type="entry name" value="4-HYDROXYBENZOYL-COA THIOESTERASE FAMILY MEMBER"/>
    <property type="match status" value="1"/>
</dbReference>
<dbReference type="Pfam" id="PF13279">
    <property type="entry name" value="4HBT_2"/>
    <property type="match status" value="1"/>
</dbReference>
<sequence length="154" mass="17902">MEYNFPQTKRLDIRWSDIDPNFHMRHSVYYDFGAAQRTEVLNAIGLTMAVFAREKVGPVLFEEKCQFKRELHFGDEVDIKVEIVGLSRDFERFAFRHTFVKTDGTIAAILTLNGAWIDTVKRKLTLPPKMIEEAFDKLPKADDFEWIATSKSPK</sequence>
<dbReference type="EMBL" id="WBVQ01000001">
    <property type="protein sequence ID" value="KAB2818220.1"/>
    <property type="molecule type" value="Genomic_DNA"/>
</dbReference>
<organism evidence="3 4">
    <name type="scientific">Phaeocystidibacter marisrubri</name>
    <dbReference type="NCBI Taxonomy" id="1577780"/>
    <lineage>
        <taxon>Bacteria</taxon>
        <taxon>Pseudomonadati</taxon>
        <taxon>Bacteroidota</taxon>
        <taxon>Flavobacteriia</taxon>
        <taxon>Flavobacteriales</taxon>
        <taxon>Phaeocystidibacteraceae</taxon>
        <taxon>Phaeocystidibacter</taxon>
    </lineage>
</organism>
<evidence type="ECO:0000256" key="2">
    <source>
        <dbReference type="ARBA" id="ARBA00022801"/>
    </source>
</evidence>
<keyword evidence="2" id="KW-0378">Hydrolase</keyword>